<comment type="caution">
    <text evidence="2">The sequence shown here is derived from an EMBL/GenBank/DDBJ whole genome shotgun (WGS) entry which is preliminary data.</text>
</comment>
<dbReference type="AlphaFoldDB" id="A0A4C1VY45"/>
<accession>A0A4C1VY45</accession>
<dbReference type="Gene3D" id="3.40.50.300">
    <property type="entry name" value="P-loop containing nucleotide triphosphate hydrolases"/>
    <property type="match status" value="1"/>
</dbReference>
<dbReference type="EMBL" id="BGZK01000432">
    <property type="protein sequence ID" value="GBP43262.1"/>
    <property type="molecule type" value="Genomic_DNA"/>
</dbReference>
<dbReference type="InterPro" id="IPR027417">
    <property type="entry name" value="P-loop_NTPase"/>
</dbReference>
<dbReference type="InterPro" id="IPR051055">
    <property type="entry name" value="PIF1_helicase"/>
</dbReference>
<protein>
    <submittedName>
        <fullName evidence="2">ATP-dependent DNA helicase PIF1</fullName>
    </submittedName>
</protein>
<feature type="region of interest" description="Disordered" evidence="1">
    <location>
        <begin position="1"/>
        <end position="23"/>
    </location>
</feature>
<keyword evidence="3" id="KW-1185">Reference proteome</keyword>
<keyword evidence="2" id="KW-0378">Hydrolase</keyword>
<dbReference type="Proteomes" id="UP000299102">
    <property type="component" value="Unassembled WGS sequence"/>
</dbReference>
<dbReference type="OrthoDB" id="416437at2759"/>
<organism evidence="2 3">
    <name type="scientific">Eumeta variegata</name>
    <name type="common">Bagworm moth</name>
    <name type="synonym">Eumeta japonica</name>
    <dbReference type="NCBI Taxonomy" id="151549"/>
    <lineage>
        <taxon>Eukaryota</taxon>
        <taxon>Metazoa</taxon>
        <taxon>Ecdysozoa</taxon>
        <taxon>Arthropoda</taxon>
        <taxon>Hexapoda</taxon>
        <taxon>Insecta</taxon>
        <taxon>Pterygota</taxon>
        <taxon>Neoptera</taxon>
        <taxon>Endopterygota</taxon>
        <taxon>Lepidoptera</taxon>
        <taxon>Glossata</taxon>
        <taxon>Ditrysia</taxon>
        <taxon>Tineoidea</taxon>
        <taxon>Psychidae</taxon>
        <taxon>Oiketicinae</taxon>
        <taxon>Eumeta</taxon>
    </lineage>
</organism>
<gene>
    <name evidence="2" type="primary">pif1</name>
    <name evidence="2" type="ORF">EVAR_39320_1</name>
</gene>
<name>A0A4C1VY45_EUMVA</name>
<dbReference type="GO" id="GO:0004386">
    <property type="term" value="F:helicase activity"/>
    <property type="evidence" value="ECO:0007669"/>
    <property type="project" value="UniProtKB-KW"/>
</dbReference>
<proteinExistence type="predicted"/>
<dbReference type="STRING" id="151549.A0A4C1VY45"/>
<evidence type="ECO:0000313" key="2">
    <source>
        <dbReference type="EMBL" id="GBP43262.1"/>
    </source>
</evidence>
<reference evidence="2 3" key="1">
    <citation type="journal article" date="2019" name="Commun. Biol.">
        <title>The bagworm genome reveals a unique fibroin gene that provides high tensile strength.</title>
        <authorList>
            <person name="Kono N."/>
            <person name="Nakamura H."/>
            <person name="Ohtoshi R."/>
            <person name="Tomita M."/>
            <person name="Numata K."/>
            <person name="Arakawa K."/>
        </authorList>
    </citation>
    <scope>NUCLEOTIDE SEQUENCE [LARGE SCALE GENOMIC DNA]</scope>
</reference>
<dbReference type="SUPFAM" id="SSF52540">
    <property type="entry name" value="P-loop containing nucleoside triphosphate hydrolases"/>
    <property type="match status" value="1"/>
</dbReference>
<sequence>MRQKTKKEDRLRKKIQSPALRRDQLEEGELPEAVLIKFDNPTIGAKIEDHDDCIAISPASTTFQAQRGYDNIERRILPIILNWTVTVHKLQGTTLDKTVINLRKKKLSKEQTYVTLSRVKTLEGIVLSDLDASKLLNRLYDEKTLTES</sequence>
<keyword evidence="2" id="KW-0067">ATP-binding</keyword>
<evidence type="ECO:0000256" key="1">
    <source>
        <dbReference type="SAM" id="MobiDB-lite"/>
    </source>
</evidence>
<feature type="compositionally biased region" description="Basic and acidic residues" evidence="1">
    <location>
        <begin position="1"/>
        <end position="11"/>
    </location>
</feature>
<dbReference type="PANTHER" id="PTHR47642">
    <property type="entry name" value="ATP-DEPENDENT DNA HELICASE"/>
    <property type="match status" value="1"/>
</dbReference>
<dbReference type="PANTHER" id="PTHR47642:SF3">
    <property type="entry name" value="ATP-DEPENDENT DNA HELICASE"/>
    <property type="match status" value="1"/>
</dbReference>
<evidence type="ECO:0000313" key="3">
    <source>
        <dbReference type="Proteomes" id="UP000299102"/>
    </source>
</evidence>
<keyword evidence="2" id="KW-0547">Nucleotide-binding</keyword>
<keyword evidence="2" id="KW-0347">Helicase</keyword>